<organism evidence="2 3">
    <name type="scientific">Frondihabitans sucicola</name>
    <dbReference type="NCBI Taxonomy" id="1268041"/>
    <lineage>
        <taxon>Bacteria</taxon>
        <taxon>Bacillati</taxon>
        <taxon>Actinomycetota</taxon>
        <taxon>Actinomycetes</taxon>
        <taxon>Micrococcales</taxon>
        <taxon>Microbacteriaceae</taxon>
        <taxon>Frondihabitans</taxon>
    </lineage>
</organism>
<sequence>MTDTTPKNVTDYLARLQTELADVPPEVSTDIVAGIREELQGLDQTESEARIATLGDPAFIAAEARAASPTPVSETTAPGRTLSIAAVLVLILGSIVVPGVGALVGLVWVSIARAWSRTEKLVAWLVPIAVAIVVIVVLLILAASDHSANGSHLSFLLAYLVFPIEGIVLAVRARGRGWRARA</sequence>
<feature type="transmembrane region" description="Helical" evidence="1">
    <location>
        <begin position="153"/>
        <end position="171"/>
    </location>
</feature>
<evidence type="ECO:0000313" key="3">
    <source>
        <dbReference type="Proteomes" id="UP001321486"/>
    </source>
</evidence>
<dbReference type="Pfam" id="PF22564">
    <property type="entry name" value="HAAS"/>
    <property type="match status" value="1"/>
</dbReference>
<evidence type="ECO:0000313" key="2">
    <source>
        <dbReference type="EMBL" id="BDZ52044.1"/>
    </source>
</evidence>
<protein>
    <recommendedName>
        <fullName evidence="4">DUF1700 domain-containing protein</fullName>
    </recommendedName>
</protein>
<dbReference type="Proteomes" id="UP001321486">
    <property type="component" value="Chromosome"/>
</dbReference>
<proteinExistence type="predicted"/>
<accession>A0ABN6Y4N2</accession>
<name>A0ABN6Y4N2_9MICO</name>
<keyword evidence="1" id="KW-1133">Transmembrane helix</keyword>
<feature type="transmembrane region" description="Helical" evidence="1">
    <location>
        <begin position="121"/>
        <end position="141"/>
    </location>
</feature>
<keyword evidence="1" id="KW-0812">Transmembrane</keyword>
<keyword evidence="1" id="KW-0472">Membrane</keyword>
<dbReference type="RefSeq" id="WP_286344686.1">
    <property type="nucleotide sequence ID" value="NZ_AP027732.1"/>
</dbReference>
<dbReference type="EMBL" id="AP027732">
    <property type="protein sequence ID" value="BDZ52044.1"/>
    <property type="molecule type" value="Genomic_DNA"/>
</dbReference>
<gene>
    <name evidence="2" type="ORF">GCM10025867_42850</name>
</gene>
<evidence type="ECO:0008006" key="4">
    <source>
        <dbReference type="Google" id="ProtNLM"/>
    </source>
</evidence>
<evidence type="ECO:0000256" key="1">
    <source>
        <dbReference type="SAM" id="Phobius"/>
    </source>
</evidence>
<feature type="transmembrane region" description="Helical" evidence="1">
    <location>
        <begin position="84"/>
        <end position="109"/>
    </location>
</feature>
<reference evidence="3" key="1">
    <citation type="journal article" date="2019" name="Int. J. Syst. Evol. Microbiol.">
        <title>The Global Catalogue of Microorganisms (GCM) 10K type strain sequencing project: providing services to taxonomists for standard genome sequencing and annotation.</title>
        <authorList>
            <consortium name="The Broad Institute Genomics Platform"/>
            <consortium name="The Broad Institute Genome Sequencing Center for Infectious Disease"/>
            <person name="Wu L."/>
            <person name="Ma J."/>
        </authorList>
    </citation>
    <scope>NUCLEOTIDE SEQUENCE [LARGE SCALE GENOMIC DNA]</scope>
    <source>
        <strain evidence="3">NBRC 108728</strain>
    </source>
</reference>
<keyword evidence="3" id="KW-1185">Reference proteome</keyword>